<proteinExistence type="predicted"/>
<evidence type="ECO:0000256" key="1">
    <source>
        <dbReference type="SAM" id="Phobius"/>
    </source>
</evidence>
<dbReference type="RefSeq" id="WP_145261389.1">
    <property type="nucleotide sequence ID" value="NZ_CP036316.1"/>
</dbReference>
<dbReference type="Proteomes" id="UP000319976">
    <property type="component" value="Chromosome"/>
</dbReference>
<reference evidence="2 3" key="1">
    <citation type="submission" date="2019-02" db="EMBL/GenBank/DDBJ databases">
        <title>Deep-cultivation of Planctomycetes and their phenomic and genomic characterization uncovers novel biology.</title>
        <authorList>
            <person name="Wiegand S."/>
            <person name="Jogler M."/>
            <person name="Boedeker C."/>
            <person name="Pinto D."/>
            <person name="Vollmers J."/>
            <person name="Rivas-Marin E."/>
            <person name="Kohn T."/>
            <person name="Peeters S.H."/>
            <person name="Heuer A."/>
            <person name="Rast P."/>
            <person name="Oberbeckmann S."/>
            <person name="Bunk B."/>
            <person name="Jeske O."/>
            <person name="Meyerdierks A."/>
            <person name="Storesund J.E."/>
            <person name="Kallscheuer N."/>
            <person name="Luecker S."/>
            <person name="Lage O.M."/>
            <person name="Pohl T."/>
            <person name="Merkel B.J."/>
            <person name="Hornburger P."/>
            <person name="Mueller R.-W."/>
            <person name="Bruemmer F."/>
            <person name="Labrenz M."/>
            <person name="Spormann A.M."/>
            <person name="Op den Camp H."/>
            <person name="Overmann J."/>
            <person name="Amann R."/>
            <person name="Jetten M.S.M."/>
            <person name="Mascher T."/>
            <person name="Medema M.H."/>
            <person name="Devos D.P."/>
            <person name="Kaster A.-K."/>
            <person name="Ovreas L."/>
            <person name="Rohde M."/>
            <person name="Galperin M.Y."/>
            <person name="Jogler C."/>
        </authorList>
    </citation>
    <scope>NUCLEOTIDE SEQUENCE [LARGE SCALE GENOMIC DNA]</scope>
    <source>
        <strain evidence="2 3">V22</strain>
    </source>
</reference>
<evidence type="ECO:0000313" key="2">
    <source>
        <dbReference type="EMBL" id="QDT64320.1"/>
    </source>
</evidence>
<gene>
    <name evidence="2" type="ORF">V22_15520</name>
</gene>
<keyword evidence="3" id="KW-1185">Reference proteome</keyword>
<sequence length="210" mass="24100">MSALLLCQDCLSWQAPLGHACPHCGCPLDASEPDPPIDSLRNIVGEIVSCLGEVTTSRRHLPNRGLLYATTTGLAFVPHRIEYQMLPEEEESTTSIILWSILGLIFTPLVILKWIFYPHQKLRVIASPIPRRAVPGESTCLVDWMMDDPGTFFIPHRSIHELKPGWLRWWVRCIDRPHVCFRPREPRNFFLTKLRALAEFSPWHSLVWSV</sequence>
<protein>
    <submittedName>
        <fullName evidence="2">Uncharacterized protein</fullName>
    </submittedName>
</protein>
<keyword evidence="1" id="KW-0812">Transmembrane</keyword>
<dbReference type="OrthoDB" id="280113at2"/>
<evidence type="ECO:0000313" key="3">
    <source>
        <dbReference type="Proteomes" id="UP000319976"/>
    </source>
</evidence>
<dbReference type="EMBL" id="CP036316">
    <property type="protein sequence ID" value="QDT64320.1"/>
    <property type="molecule type" value="Genomic_DNA"/>
</dbReference>
<accession>A0A517T7J5</accession>
<dbReference type="KEGG" id="chya:V22_15520"/>
<keyword evidence="1" id="KW-0472">Membrane</keyword>
<name>A0A517T7J5_9PLAN</name>
<keyword evidence="1" id="KW-1133">Transmembrane helix</keyword>
<feature type="transmembrane region" description="Helical" evidence="1">
    <location>
        <begin position="96"/>
        <end position="116"/>
    </location>
</feature>
<organism evidence="2 3">
    <name type="scientific">Calycomorphotria hydatis</name>
    <dbReference type="NCBI Taxonomy" id="2528027"/>
    <lineage>
        <taxon>Bacteria</taxon>
        <taxon>Pseudomonadati</taxon>
        <taxon>Planctomycetota</taxon>
        <taxon>Planctomycetia</taxon>
        <taxon>Planctomycetales</taxon>
        <taxon>Planctomycetaceae</taxon>
        <taxon>Calycomorphotria</taxon>
    </lineage>
</organism>
<dbReference type="AlphaFoldDB" id="A0A517T7J5"/>